<name>A0A6P0UM92_9FLAO</name>
<feature type="transmembrane region" description="Helical" evidence="1">
    <location>
        <begin position="16"/>
        <end position="37"/>
    </location>
</feature>
<evidence type="ECO:0000313" key="3">
    <source>
        <dbReference type="Proteomes" id="UP000468581"/>
    </source>
</evidence>
<evidence type="ECO:0000313" key="2">
    <source>
        <dbReference type="EMBL" id="NER13560.1"/>
    </source>
</evidence>
<dbReference type="Proteomes" id="UP000468581">
    <property type="component" value="Unassembled WGS sequence"/>
</dbReference>
<dbReference type="AlphaFoldDB" id="A0A6P0UM92"/>
<proteinExistence type="predicted"/>
<reference evidence="2 3" key="1">
    <citation type="submission" date="2020-01" db="EMBL/GenBank/DDBJ databases">
        <title>Leptobacterium flavescens.</title>
        <authorList>
            <person name="Wang G."/>
        </authorList>
    </citation>
    <scope>NUCLEOTIDE SEQUENCE [LARGE SCALE GENOMIC DNA]</scope>
    <source>
        <strain evidence="2 3">KCTC 22160</strain>
    </source>
</reference>
<gene>
    <name evidence="2" type="ORF">GWK08_08940</name>
</gene>
<protein>
    <submittedName>
        <fullName evidence="2">Uncharacterized protein</fullName>
    </submittedName>
</protein>
<keyword evidence="1" id="KW-0472">Membrane</keyword>
<evidence type="ECO:0000256" key="1">
    <source>
        <dbReference type="SAM" id="Phobius"/>
    </source>
</evidence>
<sequence length="93" mass="10965">MTGILETLDNMNTIEIIQIISGFAAGVLIYVMIFWQIKDYRWSKKMQQKATEYLTQDQEVMSEIKGECHHVWHFNPKDETFTCKNCKKVITCE</sequence>
<organism evidence="2 3">
    <name type="scientific">Leptobacterium flavescens</name>
    <dbReference type="NCBI Taxonomy" id="472055"/>
    <lineage>
        <taxon>Bacteria</taxon>
        <taxon>Pseudomonadati</taxon>
        <taxon>Bacteroidota</taxon>
        <taxon>Flavobacteriia</taxon>
        <taxon>Flavobacteriales</taxon>
        <taxon>Flavobacteriaceae</taxon>
        <taxon>Leptobacterium</taxon>
    </lineage>
</organism>
<keyword evidence="1" id="KW-1133">Transmembrane helix</keyword>
<keyword evidence="1" id="KW-0812">Transmembrane</keyword>
<accession>A0A6P0UM92</accession>
<comment type="caution">
    <text evidence="2">The sequence shown here is derived from an EMBL/GenBank/DDBJ whole genome shotgun (WGS) entry which is preliminary data.</text>
</comment>
<dbReference type="RefSeq" id="WP_163606596.1">
    <property type="nucleotide sequence ID" value="NZ_JAABOO010000002.1"/>
</dbReference>
<keyword evidence="3" id="KW-1185">Reference proteome</keyword>
<dbReference type="EMBL" id="JAABOO010000002">
    <property type="protein sequence ID" value="NER13560.1"/>
    <property type="molecule type" value="Genomic_DNA"/>
</dbReference>